<feature type="region of interest" description="Disordered" evidence="1">
    <location>
        <begin position="1"/>
        <end position="20"/>
    </location>
</feature>
<sequence>MFKVESSSAPSAGSALSLNPQNNFDFGLSFCDDGTTDDLFDSFPPTASSRGENPGNTATSAGPGRNSASTNEEEVSAKPTPKTTSSQSAETVSSASCVTPMDTTVRIKTEPMYENATNTMPIKTELERDQRSPGVVSNTPSVVIESSSMDTSENSSTNTEPTTCIKKGKFLVWN</sequence>
<evidence type="ECO:0000313" key="2">
    <source>
        <dbReference type="EMBL" id="CAG7785785.1"/>
    </source>
</evidence>
<feature type="compositionally biased region" description="Low complexity" evidence="1">
    <location>
        <begin position="1"/>
        <end position="18"/>
    </location>
</feature>
<dbReference type="Proteomes" id="UP000708208">
    <property type="component" value="Unassembled WGS sequence"/>
</dbReference>
<dbReference type="AlphaFoldDB" id="A0A8J2PG45"/>
<protein>
    <submittedName>
        <fullName evidence="2">Uncharacterized protein</fullName>
    </submittedName>
</protein>
<evidence type="ECO:0000256" key="1">
    <source>
        <dbReference type="SAM" id="MobiDB-lite"/>
    </source>
</evidence>
<name>A0A8J2PG45_9HEXA</name>
<accession>A0A8J2PG45</accession>
<feature type="region of interest" description="Disordered" evidence="1">
    <location>
        <begin position="35"/>
        <end position="162"/>
    </location>
</feature>
<proteinExistence type="predicted"/>
<reference evidence="2" key="1">
    <citation type="submission" date="2021-06" db="EMBL/GenBank/DDBJ databases">
        <authorList>
            <person name="Hodson N. C."/>
            <person name="Mongue J. A."/>
            <person name="Jaron S. K."/>
        </authorList>
    </citation>
    <scope>NUCLEOTIDE SEQUENCE</scope>
</reference>
<dbReference type="EMBL" id="CAJVCH010303905">
    <property type="protein sequence ID" value="CAG7785785.1"/>
    <property type="molecule type" value="Genomic_DNA"/>
</dbReference>
<feature type="compositionally biased region" description="Polar residues" evidence="1">
    <location>
        <begin position="45"/>
        <end position="70"/>
    </location>
</feature>
<keyword evidence="3" id="KW-1185">Reference proteome</keyword>
<evidence type="ECO:0000313" key="3">
    <source>
        <dbReference type="Proteomes" id="UP000708208"/>
    </source>
</evidence>
<comment type="caution">
    <text evidence="2">The sequence shown here is derived from an EMBL/GenBank/DDBJ whole genome shotgun (WGS) entry which is preliminary data.</text>
</comment>
<gene>
    <name evidence="2" type="ORF">AFUS01_LOCUS24390</name>
</gene>
<feature type="compositionally biased region" description="Low complexity" evidence="1">
    <location>
        <begin position="145"/>
        <end position="162"/>
    </location>
</feature>
<feature type="compositionally biased region" description="Low complexity" evidence="1">
    <location>
        <begin position="83"/>
        <end position="96"/>
    </location>
</feature>
<organism evidence="2 3">
    <name type="scientific">Allacma fusca</name>
    <dbReference type="NCBI Taxonomy" id="39272"/>
    <lineage>
        <taxon>Eukaryota</taxon>
        <taxon>Metazoa</taxon>
        <taxon>Ecdysozoa</taxon>
        <taxon>Arthropoda</taxon>
        <taxon>Hexapoda</taxon>
        <taxon>Collembola</taxon>
        <taxon>Symphypleona</taxon>
        <taxon>Sminthuridae</taxon>
        <taxon>Allacma</taxon>
    </lineage>
</organism>